<dbReference type="AlphaFoldDB" id="A0A164KA86"/>
<reference evidence="2 3" key="1">
    <citation type="submission" date="2016-03" db="EMBL/GenBank/DDBJ databases">
        <title>EvidentialGene: Evidence-directed Construction of Genes on Genomes.</title>
        <authorList>
            <person name="Gilbert D.G."/>
            <person name="Choi J.-H."/>
            <person name="Mockaitis K."/>
            <person name="Colbourne J."/>
            <person name="Pfrender M."/>
        </authorList>
    </citation>
    <scope>NUCLEOTIDE SEQUENCE [LARGE SCALE GENOMIC DNA]</scope>
    <source>
        <strain evidence="2 3">Xinb3</strain>
        <tissue evidence="2">Complete organism</tissue>
    </source>
</reference>
<organism evidence="2 3">
    <name type="scientific">Daphnia magna</name>
    <dbReference type="NCBI Taxonomy" id="35525"/>
    <lineage>
        <taxon>Eukaryota</taxon>
        <taxon>Metazoa</taxon>
        <taxon>Ecdysozoa</taxon>
        <taxon>Arthropoda</taxon>
        <taxon>Crustacea</taxon>
        <taxon>Branchiopoda</taxon>
        <taxon>Diplostraca</taxon>
        <taxon>Cladocera</taxon>
        <taxon>Anomopoda</taxon>
        <taxon>Daphniidae</taxon>
        <taxon>Daphnia</taxon>
    </lineage>
</organism>
<evidence type="ECO:0000313" key="2">
    <source>
        <dbReference type="EMBL" id="KZS03094.1"/>
    </source>
</evidence>
<evidence type="ECO:0000313" key="3">
    <source>
        <dbReference type="Proteomes" id="UP000076858"/>
    </source>
</evidence>
<comment type="caution">
    <text evidence="2">The sequence shown here is derived from an EMBL/GenBank/DDBJ whole genome shotgun (WGS) entry which is preliminary data.</text>
</comment>
<protein>
    <submittedName>
        <fullName evidence="2">Uncharacterized protein</fullName>
    </submittedName>
</protein>
<dbReference type="EMBL" id="LRGB01003347">
    <property type="protein sequence ID" value="KZS03094.1"/>
    <property type="molecule type" value="Genomic_DNA"/>
</dbReference>
<feature type="region of interest" description="Disordered" evidence="1">
    <location>
        <begin position="123"/>
        <end position="162"/>
    </location>
</feature>
<dbReference type="PANTHER" id="PTHR33053:SF9">
    <property type="entry name" value="AGAP000105-PA"/>
    <property type="match status" value="1"/>
</dbReference>
<feature type="region of interest" description="Disordered" evidence="1">
    <location>
        <begin position="240"/>
        <end position="266"/>
    </location>
</feature>
<keyword evidence="3" id="KW-1185">Reference proteome</keyword>
<evidence type="ECO:0000256" key="1">
    <source>
        <dbReference type="SAM" id="MobiDB-lite"/>
    </source>
</evidence>
<proteinExistence type="predicted"/>
<feature type="compositionally biased region" description="Polar residues" evidence="1">
    <location>
        <begin position="243"/>
        <end position="257"/>
    </location>
</feature>
<dbReference type="Proteomes" id="UP000076858">
    <property type="component" value="Unassembled WGS sequence"/>
</dbReference>
<gene>
    <name evidence="2" type="ORF">APZ42_034264</name>
</gene>
<name>A0A164KA86_9CRUS</name>
<sequence length="703" mass="80159">MENVSEQLGDKDVDDILVVCGKQRRKRKRKMDHLTPEYQQRLKTLAMAELLQWISNEVPENYMIHLVSLSSRLPQLFGLKTQLCLPNDCVGEISSRQELPVPPITLLEDYHVEETERLIDLNQSIRESTTNNKSEYSKSQPVLNHTQNSSNADKQQAAKDDEEFDAFEGTPVINLTDSSSATNSKPLSFKRILCHWAASTMQKKSHLTYSLQLLKEHRPPVDYDTLPSSGKQLMFIDGRDMPQPSTTSLAPDSTNIGNRKKHPLPPVINLDNEGNGRYTHFGLESALAGDSPGVYFHHADLLQYADIYQSNPNALPPSIRKKIEKLHGKLEIAESMRLLRGETTSSVVNNITTIPHFEADLSCDGVLFFDNSEQAECIPICVVVHSEIKRLDPNNDDNTTIGRQFTVSIRCVIADWPMRSYLKRVKGHTGYWSCERCIQRGVSCEIHSKKSSRKEKPKKTIQFLDVNAPPRTDEEFLSYCKSDDCPDEHLNGHEDLSPFLEWNFPMVSGFVVEPMHTFYAGCVGGRLKGIAGNPNEGQLSSSQLKQVDQRLELFEKCKPSEFERHVRSLSKCAKKYKHHEIRDLLMYIFIPVFTGILQEEHLQNVLLLQYAMLLIGGFSNEPVSNANVTEASRVLKLYVQQLKEFKYPIRPTTHFATHLPEDAVKYGCGVETLSAFVFENFYRFFRNILLLETYRWSKYKIGL</sequence>
<dbReference type="OrthoDB" id="6330754at2759"/>
<feature type="compositionally biased region" description="Polar residues" evidence="1">
    <location>
        <begin position="123"/>
        <end position="154"/>
    </location>
</feature>
<dbReference type="PANTHER" id="PTHR33053">
    <property type="entry name" value="PROTEIN, PUTATIVE-RELATED"/>
    <property type="match status" value="1"/>
</dbReference>
<accession>A0A164KA86</accession>